<dbReference type="EMBL" id="CP035042">
    <property type="protein sequence ID" value="QHC51343.1"/>
    <property type="molecule type" value="Genomic_DNA"/>
</dbReference>
<keyword evidence="4" id="KW-1185">Reference proteome</keyword>
<dbReference type="Pfam" id="PF00582">
    <property type="entry name" value="Usp"/>
    <property type="match status" value="2"/>
</dbReference>
<name>A0A6I6SVM1_9GAMM</name>
<dbReference type="SUPFAM" id="SSF52402">
    <property type="entry name" value="Adenine nucleotide alpha hydrolases-like"/>
    <property type="match status" value="2"/>
</dbReference>
<gene>
    <name evidence="3" type="ORF">EKK97_19495</name>
</gene>
<dbReference type="CDD" id="cd00293">
    <property type="entry name" value="USP-like"/>
    <property type="match status" value="2"/>
</dbReference>
<dbReference type="Proteomes" id="UP000464013">
    <property type="component" value="Chromosome"/>
</dbReference>
<dbReference type="RefSeq" id="WP_159554488.1">
    <property type="nucleotide sequence ID" value="NZ_CP035042.1"/>
</dbReference>
<evidence type="ECO:0000313" key="3">
    <source>
        <dbReference type="EMBL" id="QHC51343.1"/>
    </source>
</evidence>
<feature type="domain" description="UspA" evidence="2">
    <location>
        <begin position="166"/>
        <end position="295"/>
    </location>
</feature>
<dbReference type="AlphaFoldDB" id="A0A6I6SVM1"/>
<organism evidence="3 4">
    <name type="scientific">Billgrantia tianxiuensis</name>
    <dbReference type="NCBI Taxonomy" id="2497861"/>
    <lineage>
        <taxon>Bacteria</taxon>
        <taxon>Pseudomonadati</taxon>
        <taxon>Pseudomonadota</taxon>
        <taxon>Gammaproteobacteria</taxon>
        <taxon>Oceanospirillales</taxon>
        <taxon>Halomonadaceae</taxon>
        <taxon>Billgrantia</taxon>
    </lineage>
</organism>
<dbReference type="Gene3D" id="3.40.50.12370">
    <property type="match status" value="1"/>
</dbReference>
<dbReference type="InterPro" id="IPR006015">
    <property type="entry name" value="Universal_stress_UspA"/>
</dbReference>
<protein>
    <submittedName>
        <fullName evidence="3">Universal stress protein</fullName>
    </submittedName>
</protein>
<comment type="similarity">
    <text evidence="1">Belongs to the universal stress protein A family.</text>
</comment>
<dbReference type="PRINTS" id="PR01438">
    <property type="entry name" value="UNVRSLSTRESS"/>
</dbReference>
<dbReference type="KEGG" id="htx:EKK97_19495"/>
<dbReference type="PANTHER" id="PTHR46268">
    <property type="entry name" value="STRESS RESPONSE PROTEIN NHAX"/>
    <property type="match status" value="1"/>
</dbReference>
<evidence type="ECO:0000313" key="4">
    <source>
        <dbReference type="Proteomes" id="UP000464013"/>
    </source>
</evidence>
<feature type="domain" description="UspA" evidence="2">
    <location>
        <begin position="8"/>
        <end position="154"/>
    </location>
</feature>
<dbReference type="InterPro" id="IPR006016">
    <property type="entry name" value="UspA"/>
</dbReference>
<proteinExistence type="inferred from homology"/>
<dbReference type="OrthoDB" id="6174426at2"/>
<dbReference type="PANTHER" id="PTHR46268:SF6">
    <property type="entry name" value="UNIVERSAL STRESS PROTEIN UP12"/>
    <property type="match status" value="1"/>
</dbReference>
<evidence type="ECO:0000256" key="1">
    <source>
        <dbReference type="ARBA" id="ARBA00008791"/>
    </source>
</evidence>
<accession>A0A6I6SVM1</accession>
<evidence type="ECO:0000259" key="2">
    <source>
        <dbReference type="Pfam" id="PF00582"/>
    </source>
</evidence>
<reference evidence="3 4" key="1">
    <citation type="submission" date="2019-01" db="EMBL/GenBank/DDBJ databases">
        <title>Complete genome of a denitifying bacterium Halomons sp. BC-M4-5.</title>
        <authorList>
            <person name="Wang L."/>
            <person name="Shao Z."/>
        </authorList>
    </citation>
    <scope>NUCLEOTIDE SEQUENCE [LARGE SCALE GENOMIC DNA]</scope>
    <source>
        <strain evidence="3 4">BC-M4-5</strain>
    </source>
</reference>
<sequence length="296" mass="31935">MSELISLVIVPVDDSPTAHAATRHAALLSHLLHAPLRLVHVMPLNPAEFSDIPANRQAEKDRDRSQRLAAAQNAFASARQAIDPTLDSPPEEVTLEEEGFVHHPARTLVDYARRHEGCLLVVGARHLSDLGKFVEGSISDEVVHKAPCPVTVVHPEAVTEDIKRIGRVVVPVDGSRHSDNAARLAGDLARSAGARVDLLFCRPAGAPPPQKGKQDESEQLFAQARQHLGEIPAGIATHLLEGDRYAEAITEFAHSLPDNPVIVMGRRGLGTLREKLVGSVSHRAIDLAHCPITVVV</sequence>